<reference evidence="2 3" key="1">
    <citation type="submission" date="2019-08" db="EMBL/GenBank/DDBJ databases">
        <title>Deep-cultivation of Planctomycetes and their phenomic and genomic characterization uncovers novel biology.</title>
        <authorList>
            <person name="Wiegand S."/>
            <person name="Jogler M."/>
            <person name="Boedeker C."/>
            <person name="Pinto D."/>
            <person name="Vollmers J."/>
            <person name="Rivas-Marin E."/>
            <person name="Kohn T."/>
            <person name="Peeters S.H."/>
            <person name="Heuer A."/>
            <person name="Rast P."/>
            <person name="Oberbeckmann S."/>
            <person name="Bunk B."/>
            <person name="Jeske O."/>
            <person name="Meyerdierks A."/>
            <person name="Storesund J.E."/>
            <person name="Kallscheuer N."/>
            <person name="Luecker S."/>
            <person name="Lage O.M."/>
            <person name="Pohl T."/>
            <person name="Merkel B.J."/>
            <person name="Hornburger P."/>
            <person name="Mueller R.-W."/>
            <person name="Bruemmer F."/>
            <person name="Labrenz M."/>
            <person name="Spormann A.M."/>
            <person name="Op den Camp H."/>
            <person name="Overmann J."/>
            <person name="Amann R."/>
            <person name="Jetten M.S.M."/>
            <person name="Mascher T."/>
            <person name="Medema M.H."/>
            <person name="Devos D.P."/>
            <person name="Kaster A.-K."/>
            <person name="Ovreas L."/>
            <person name="Rohde M."/>
            <person name="Galperin M.Y."/>
            <person name="Jogler C."/>
        </authorList>
    </citation>
    <scope>NUCLEOTIDE SEQUENCE [LARGE SCALE GENOMIC DNA]</scope>
    <source>
        <strain evidence="2 3">FC18</strain>
    </source>
</reference>
<accession>A0A5B9P6L7</accession>
<dbReference type="InterPro" id="IPR036465">
    <property type="entry name" value="vWFA_dom_sf"/>
</dbReference>
<dbReference type="PANTHER" id="PTHR33608">
    <property type="entry name" value="BLL2464 PROTEIN"/>
    <property type="match status" value="1"/>
</dbReference>
<dbReference type="AlphaFoldDB" id="A0A5B9P6L7"/>
<dbReference type="STRING" id="980251.GCA_001642875_03025"/>
<dbReference type="Gene3D" id="3.40.50.410">
    <property type="entry name" value="von Willebrand factor, type A domain"/>
    <property type="match status" value="1"/>
</dbReference>
<dbReference type="PANTHER" id="PTHR33608:SF7">
    <property type="entry name" value="DUF58 DOMAIN-CONTAINING PROTEIN"/>
    <property type="match status" value="1"/>
</dbReference>
<dbReference type="InterPro" id="IPR002881">
    <property type="entry name" value="DUF58"/>
</dbReference>
<evidence type="ECO:0000313" key="3">
    <source>
        <dbReference type="Proteomes" id="UP000322214"/>
    </source>
</evidence>
<gene>
    <name evidence="2" type="ORF">MFFC18_06760</name>
</gene>
<dbReference type="Pfam" id="PF01882">
    <property type="entry name" value="DUF58"/>
    <property type="match status" value="1"/>
</dbReference>
<evidence type="ECO:0000259" key="1">
    <source>
        <dbReference type="Pfam" id="PF01882"/>
    </source>
</evidence>
<organism evidence="2 3">
    <name type="scientific">Mariniblastus fucicola</name>
    <dbReference type="NCBI Taxonomy" id="980251"/>
    <lineage>
        <taxon>Bacteria</taxon>
        <taxon>Pseudomonadati</taxon>
        <taxon>Planctomycetota</taxon>
        <taxon>Planctomycetia</taxon>
        <taxon>Pirellulales</taxon>
        <taxon>Pirellulaceae</taxon>
        <taxon>Mariniblastus</taxon>
    </lineage>
</organism>
<dbReference type="EMBL" id="CP042912">
    <property type="protein sequence ID" value="QEG20825.1"/>
    <property type="molecule type" value="Genomic_DNA"/>
</dbReference>
<dbReference type="SUPFAM" id="SSF53300">
    <property type="entry name" value="vWA-like"/>
    <property type="match status" value="1"/>
</dbReference>
<proteinExistence type="predicted"/>
<protein>
    <recommendedName>
        <fullName evidence="1">DUF58 domain-containing protein</fullName>
    </recommendedName>
</protein>
<dbReference type="KEGG" id="mff:MFFC18_06760"/>
<name>A0A5B9P6L7_9BACT</name>
<keyword evidence="3" id="KW-1185">Reference proteome</keyword>
<dbReference type="Proteomes" id="UP000322214">
    <property type="component" value="Chromosome"/>
</dbReference>
<feature type="domain" description="DUF58" evidence="1">
    <location>
        <begin position="51"/>
        <end position="259"/>
    </location>
</feature>
<evidence type="ECO:0000313" key="2">
    <source>
        <dbReference type="EMBL" id="QEG20825.1"/>
    </source>
</evidence>
<dbReference type="RefSeq" id="WP_075085240.1">
    <property type="nucleotide sequence ID" value="NZ_CP042912.1"/>
</dbReference>
<sequence length="304" mass="34741">MPETSKPDYLDPETLDKIKRLDVKARLVVEGFVTGQHRSPHNGFAIEFAAHREYAPGDDLRHIDWKVWSKTDRLYIKEYEEETNLKCHLLVDCSKSMRYGEATGRSKFDYAATAAASVAVLMQQQADSVGLVLFSNQIDKTLRNSSHPSHIKAILHELEQAEPENKTDVSDPFMALASQLSSRGMVVLFSDLFLDPEELGKSLQQFRLRRHEVIVFHVMHHDELEFPFEDNTLFRGLEVEAELHTEPRALRKSYLEAVDRYMKRVKKVCGAAGIDHVLLDTSKSLGGVLASYLNFRAKSRRKLR</sequence>